<sequence>MTGSIYISVDMEGVAGVSRLHNVVPGHRTYARGQELMTAEANAAVAGAFDAGATRVVVADSHGPMDNILPARLDPRARLINGSPRTCGMVHGLDGDFDAALFIGYHAAAGASGVLSHTFTGFWTELRLNGRAVSEADVNALYAGRFGVPVKLITGDDRTCSAGIAGVEGVHRVEVKRHLSYTSAEALSPTTAGARIREGAARAVADSSIRPAIVPPALEVEIDLKLSASADLVAMVATAERTSEYTVRIRCADVEEIYAFIGVAGALAAHVVATQASAAP</sequence>
<proteinExistence type="predicted"/>
<feature type="binding site" evidence="2">
    <location>
        <position position="135"/>
    </location>
    <ligand>
        <name>Zn(2+)</name>
        <dbReference type="ChEBI" id="CHEBI:29105"/>
        <label>2</label>
    </ligand>
</feature>
<keyword evidence="2" id="KW-0862">Zinc</keyword>
<keyword evidence="4" id="KW-1185">Reference proteome</keyword>
<dbReference type="Gene3D" id="3.40.50.10780">
    <property type="entry name" value="Dipeptide transport protein"/>
    <property type="match status" value="1"/>
</dbReference>
<evidence type="ECO:0000256" key="2">
    <source>
        <dbReference type="PIRSR" id="PIRSR015853-2"/>
    </source>
</evidence>
<accession>A0A401Z161</accession>
<feature type="binding site" evidence="2">
    <location>
        <position position="62"/>
    </location>
    <ligand>
        <name>Zn(2+)</name>
        <dbReference type="ChEBI" id="CHEBI:29105"/>
        <label>2</label>
    </ligand>
</feature>
<feature type="binding site" evidence="2">
    <location>
        <position position="10"/>
    </location>
    <ligand>
        <name>Zn(2+)</name>
        <dbReference type="ChEBI" id="CHEBI:29105"/>
        <label>2</label>
    </ligand>
</feature>
<dbReference type="OrthoDB" id="9785420at2"/>
<evidence type="ECO:0000313" key="4">
    <source>
        <dbReference type="Proteomes" id="UP000286931"/>
    </source>
</evidence>
<feature type="binding site" evidence="2">
    <location>
        <position position="12"/>
    </location>
    <ligand>
        <name>Zn(2+)</name>
        <dbReference type="ChEBI" id="CHEBI:29105"/>
        <label>1</label>
    </ligand>
</feature>
<reference evidence="3 4" key="1">
    <citation type="submission" date="2018-12" db="EMBL/GenBank/DDBJ databases">
        <title>Draft genome sequence of Embleya hyalina NBRC 13850T.</title>
        <authorList>
            <person name="Komaki H."/>
            <person name="Hosoyama A."/>
            <person name="Kimura A."/>
            <person name="Ichikawa N."/>
            <person name="Tamura T."/>
        </authorList>
    </citation>
    <scope>NUCLEOTIDE SEQUENCE [LARGE SCALE GENOMIC DNA]</scope>
    <source>
        <strain evidence="3 4">NBRC 13850</strain>
    </source>
</reference>
<evidence type="ECO:0000313" key="3">
    <source>
        <dbReference type="EMBL" id="GCE00653.1"/>
    </source>
</evidence>
<dbReference type="InterPro" id="IPR027476">
    <property type="entry name" value="DppA_N"/>
</dbReference>
<dbReference type="SUPFAM" id="SSF63992">
    <property type="entry name" value="Dipeptide transport protein"/>
    <property type="match status" value="1"/>
</dbReference>
<dbReference type="Proteomes" id="UP000286931">
    <property type="component" value="Unassembled WGS sequence"/>
</dbReference>
<feature type="binding site" evidence="2">
    <location>
        <position position="10"/>
    </location>
    <ligand>
        <name>Zn(2+)</name>
        <dbReference type="ChEBI" id="CHEBI:29105"/>
        <label>1</label>
    </ligand>
</feature>
<dbReference type="RefSeq" id="WP_126642355.1">
    <property type="nucleotide sequence ID" value="NZ_BIFH01000041.1"/>
</dbReference>
<protein>
    <submittedName>
        <fullName evidence="3">Peptide ABC transporter substrate-binding protein</fullName>
    </submittedName>
</protein>
<comment type="caution">
    <text evidence="3">The sequence shown here is derived from an EMBL/GenBank/DDBJ whole genome shotgun (WGS) entry which is preliminary data.</text>
</comment>
<feature type="binding site" evidence="2">
    <location>
        <position position="106"/>
    </location>
    <ligand>
        <name>Zn(2+)</name>
        <dbReference type="ChEBI" id="CHEBI:29105"/>
        <label>2</label>
    </ligand>
</feature>
<gene>
    <name evidence="3" type="ORF">EHYA_08379</name>
</gene>
<dbReference type="InterPro" id="IPR036177">
    <property type="entry name" value="Peptidase_M55_sf"/>
</dbReference>
<dbReference type="PIRSF" id="PIRSF015853">
    <property type="entry name" value="Pep_DppA"/>
    <property type="match status" value="1"/>
</dbReference>
<dbReference type="GO" id="GO:0046872">
    <property type="term" value="F:metal ion binding"/>
    <property type="evidence" value="ECO:0007669"/>
    <property type="project" value="UniProtKB-KW"/>
</dbReference>
<dbReference type="CDD" id="cd08663">
    <property type="entry name" value="DAP_dppA_1"/>
    <property type="match status" value="1"/>
</dbReference>
<feature type="active site" description="Nucleophile" evidence="1">
    <location>
        <position position="117"/>
    </location>
</feature>
<dbReference type="EMBL" id="BIFH01000041">
    <property type="protein sequence ID" value="GCE00653.1"/>
    <property type="molecule type" value="Genomic_DNA"/>
</dbReference>
<keyword evidence="2" id="KW-0479">Metal-binding</keyword>
<evidence type="ECO:0000256" key="1">
    <source>
        <dbReference type="PIRSR" id="PIRSR015853-1"/>
    </source>
</evidence>
<dbReference type="InterPro" id="IPR007035">
    <property type="entry name" value="Peptidase_M55"/>
</dbReference>
<organism evidence="3 4">
    <name type="scientific">Embleya hyalina</name>
    <dbReference type="NCBI Taxonomy" id="516124"/>
    <lineage>
        <taxon>Bacteria</taxon>
        <taxon>Bacillati</taxon>
        <taxon>Actinomycetota</taxon>
        <taxon>Actinomycetes</taxon>
        <taxon>Kitasatosporales</taxon>
        <taxon>Streptomycetaceae</taxon>
        <taxon>Embleya</taxon>
    </lineage>
</organism>
<dbReference type="Pfam" id="PF04951">
    <property type="entry name" value="Peptidase_M55"/>
    <property type="match status" value="1"/>
</dbReference>
<name>A0A401Z161_9ACTN</name>
<dbReference type="Gene3D" id="3.30.1360.130">
    <property type="entry name" value="Dipeptide transport protein"/>
    <property type="match status" value="1"/>
</dbReference>
<dbReference type="AlphaFoldDB" id="A0A401Z161"/>